<keyword evidence="2" id="KW-0238">DNA-binding</keyword>
<dbReference type="AlphaFoldDB" id="A0A7X8XXB4"/>
<evidence type="ECO:0000256" key="3">
    <source>
        <dbReference type="ARBA" id="ARBA00023163"/>
    </source>
</evidence>
<dbReference type="InterPro" id="IPR036390">
    <property type="entry name" value="WH_DNA-bd_sf"/>
</dbReference>
<evidence type="ECO:0000259" key="4">
    <source>
        <dbReference type="PROSITE" id="PS51118"/>
    </source>
</evidence>
<comment type="caution">
    <text evidence="5">The sequence shown here is derived from an EMBL/GenBank/DDBJ whole genome shotgun (WGS) entry which is preliminary data.</text>
</comment>
<dbReference type="Gene3D" id="1.10.10.10">
    <property type="entry name" value="Winged helix-like DNA-binding domain superfamily/Winged helix DNA-binding domain"/>
    <property type="match status" value="1"/>
</dbReference>
<protein>
    <submittedName>
        <fullName evidence="5">Helix-turn-helix transcriptional regulator</fullName>
    </submittedName>
</protein>
<dbReference type="InterPro" id="IPR036388">
    <property type="entry name" value="WH-like_DNA-bd_sf"/>
</dbReference>
<dbReference type="PROSITE" id="PS51118">
    <property type="entry name" value="HTH_HXLR"/>
    <property type="match status" value="1"/>
</dbReference>
<dbReference type="PANTHER" id="PTHR33204:SF29">
    <property type="entry name" value="TRANSCRIPTIONAL REGULATOR"/>
    <property type="match status" value="1"/>
</dbReference>
<evidence type="ECO:0000313" key="6">
    <source>
        <dbReference type="Proteomes" id="UP000585050"/>
    </source>
</evidence>
<keyword evidence="3" id="KW-0804">Transcription</keyword>
<keyword evidence="6" id="KW-1185">Reference proteome</keyword>
<organism evidence="5 6">
    <name type="scientific">Flammeovirga agarivorans</name>
    <dbReference type="NCBI Taxonomy" id="2726742"/>
    <lineage>
        <taxon>Bacteria</taxon>
        <taxon>Pseudomonadati</taxon>
        <taxon>Bacteroidota</taxon>
        <taxon>Cytophagia</taxon>
        <taxon>Cytophagales</taxon>
        <taxon>Flammeovirgaceae</taxon>
        <taxon>Flammeovirga</taxon>
    </lineage>
</organism>
<reference evidence="5 6" key="1">
    <citation type="submission" date="2020-04" db="EMBL/GenBank/DDBJ databases">
        <title>Flammeovirga sp. SR4, a novel species isolated from seawater.</title>
        <authorList>
            <person name="Wang X."/>
        </authorList>
    </citation>
    <scope>NUCLEOTIDE SEQUENCE [LARGE SCALE GENOMIC DNA]</scope>
    <source>
        <strain evidence="5 6">SR4</strain>
    </source>
</reference>
<dbReference type="SUPFAM" id="SSF46785">
    <property type="entry name" value="Winged helix' DNA-binding domain"/>
    <property type="match status" value="1"/>
</dbReference>
<evidence type="ECO:0000313" key="5">
    <source>
        <dbReference type="EMBL" id="NLR92930.1"/>
    </source>
</evidence>
<dbReference type="InterPro" id="IPR002577">
    <property type="entry name" value="HTH_HxlR"/>
</dbReference>
<keyword evidence="1" id="KW-0805">Transcription regulation</keyword>
<proteinExistence type="predicted"/>
<accession>A0A7X8XXB4</accession>
<dbReference type="Proteomes" id="UP000585050">
    <property type="component" value="Unassembled WGS sequence"/>
</dbReference>
<dbReference type="GO" id="GO:0003677">
    <property type="term" value="F:DNA binding"/>
    <property type="evidence" value="ECO:0007669"/>
    <property type="project" value="UniProtKB-KW"/>
</dbReference>
<evidence type="ECO:0000256" key="1">
    <source>
        <dbReference type="ARBA" id="ARBA00023015"/>
    </source>
</evidence>
<dbReference type="Pfam" id="PF01638">
    <property type="entry name" value="HxlR"/>
    <property type="match status" value="1"/>
</dbReference>
<sequence>MENKKYECPLRFTMDLIGSKWKSLVLFHLLKGGMRSGELQKTLKDISNKMFTQTVRELEEDQLIQRRIFPEVPPRVEYELTPLGKSLEDILIQMDDWGRNVIEDIKKER</sequence>
<evidence type="ECO:0000256" key="2">
    <source>
        <dbReference type="ARBA" id="ARBA00023125"/>
    </source>
</evidence>
<dbReference type="PANTHER" id="PTHR33204">
    <property type="entry name" value="TRANSCRIPTIONAL REGULATOR, MARR FAMILY"/>
    <property type="match status" value="1"/>
</dbReference>
<dbReference type="EMBL" id="JABAIL010000005">
    <property type="protein sequence ID" value="NLR92930.1"/>
    <property type="molecule type" value="Genomic_DNA"/>
</dbReference>
<gene>
    <name evidence="5" type="ORF">HGP29_17090</name>
</gene>
<feature type="domain" description="HTH hxlR-type" evidence="4">
    <location>
        <begin position="8"/>
        <end position="106"/>
    </location>
</feature>
<name>A0A7X8XXB4_9BACT</name>